<reference evidence="9 10" key="2">
    <citation type="submission" date="2020-07" db="EMBL/GenBank/DDBJ databases">
        <title>Genome assembly of wild tea tree DASZ reveals pedigree and selection history of tea varieties.</title>
        <authorList>
            <person name="Zhang W."/>
        </authorList>
    </citation>
    <scope>NUCLEOTIDE SEQUENCE [LARGE SCALE GENOMIC DNA]</scope>
    <source>
        <strain evidence="10">cv. G240</strain>
        <tissue evidence="9">Leaf</tissue>
    </source>
</reference>
<evidence type="ECO:0000256" key="3">
    <source>
        <dbReference type="ARBA" id="ARBA00023125"/>
    </source>
</evidence>
<gene>
    <name evidence="9" type="ORF">HYC85_029868</name>
</gene>
<dbReference type="InterPro" id="IPR057075">
    <property type="entry name" value="bHLH_IRO3"/>
</dbReference>
<dbReference type="AlphaFoldDB" id="A0A7J7FZS7"/>
<protein>
    <recommendedName>
        <fullName evidence="8">BHLH domain-containing protein</fullName>
    </recommendedName>
</protein>
<feature type="compositionally biased region" description="Polar residues" evidence="7">
    <location>
        <begin position="26"/>
        <end position="35"/>
    </location>
</feature>
<organism evidence="9 10">
    <name type="scientific">Camellia sinensis</name>
    <name type="common">Tea plant</name>
    <name type="synonym">Thea sinensis</name>
    <dbReference type="NCBI Taxonomy" id="4442"/>
    <lineage>
        <taxon>Eukaryota</taxon>
        <taxon>Viridiplantae</taxon>
        <taxon>Streptophyta</taxon>
        <taxon>Embryophyta</taxon>
        <taxon>Tracheophyta</taxon>
        <taxon>Spermatophyta</taxon>
        <taxon>Magnoliopsida</taxon>
        <taxon>eudicotyledons</taxon>
        <taxon>Gunneridae</taxon>
        <taxon>Pentapetalae</taxon>
        <taxon>asterids</taxon>
        <taxon>Ericales</taxon>
        <taxon>Theaceae</taxon>
        <taxon>Camellia</taxon>
    </lineage>
</organism>
<evidence type="ECO:0000256" key="4">
    <source>
        <dbReference type="ARBA" id="ARBA00023163"/>
    </source>
</evidence>
<evidence type="ECO:0000256" key="2">
    <source>
        <dbReference type="ARBA" id="ARBA00023015"/>
    </source>
</evidence>
<dbReference type="PANTHER" id="PTHR47075:SF9">
    <property type="entry name" value="TRANSCRIPTION FACTOR BHLH47"/>
    <property type="match status" value="1"/>
</dbReference>
<keyword evidence="4" id="KW-0804">Transcription</keyword>
<dbReference type="Proteomes" id="UP000593564">
    <property type="component" value="Unassembled WGS sequence"/>
</dbReference>
<keyword evidence="5" id="KW-0539">Nucleus</keyword>
<feature type="compositionally biased region" description="Basic residues" evidence="7">
    <location>
        <begin position="36"/>
        <end position="45"/>
    </location>
</feature>
<accession>A0A7J7FZS7</accession>
<dbReference type="GO" id="GO:0005634">
    <property type="term" value="C:nucleus"/>
    <property type="evidence" value="ECO:0007669"/>
    <property type="project" value="UniProtKB-SubCell"/>
</dbReference>
<dbReference type="InterPro" id="IPR036638">
    <property type="entry name" value="HLH_DNA-bd_sf"/>
</dbReference>
<evidence type="ECO:0000256" key="7">
    <source>
        <dbReference type="SAM" id="MobiDB-lite"/>
    </source>
</evidence>
<name>A0A7J7FZS7_CAMSI</name>
<feature type="coiled-coil region" evidence="6">
    <location>
        <begin position="85"/>
        <end position="140"/>
    </location>
</feature>
<evidence type="ECO:0000313" key="10">
    <source>
        <dbReference type="Proteomes" id="UP000593564"/>
    </source>
</evidence>
<dbReference type="InterPro" id="IPR011598">
    <property type="entry name" value="bHLH_dom"/>
</dbReference>
<comment type="caution">
    <text evidence="9">The sequence shown here is derived from an EMBL/GenBank/DDBJ whole genome shotgun (WGS) entry which is preliminary data.</text>
</comment>
<keyword evidence="2" id="KW-0805">Transcription regulation</keyword>
<feature type="region of interest" description="Disordered" evidence="7">
    <location>
        <begin position="1"/>
        <end position="45"/>
    </location>
</feature>
<feature type="domain" description="BHLH" evidence="8">
    <location>
        <begin position="45"/>
        <end position="95"/>
    </location>
</feature>
<feature type="compositionally biased region" description="Polar residues" evidence="7">
    <location>
        <begin position="179"/>
        <end position="197"/>
    </location>
</feature>
<dbReference type="GO" id="GO:0003677">
    <property type="term" value="F:DNA binding"/>
    <property type="evidence" value="ECO:0007669"/>
    <property type="project" value="UniProtKB-KW"/>
</dbReference>
<dbReference type="Gene3D" id="4.10.280.10">
    <property type="entry name" value="Helix-loop-helix DNA-binding domain"/>
    <property type="match status" value="1"/>
</dbReference>
<proteinExistence type="predicted"/>
<dbReference type="EMBL" id="JACBKZ010000014">
    <property type="protein sequence ID" value="KAF5933697.1"/>
    <property type="molecule type" value="Genomic_DNA"/>
</dbReference>
<evidence type="ECO:0000256" key="6">
    <source>
        <dbReference type="SAM" id="Coils"/>
    </source>
</evidence>
<keyword evidence="10" id="KW-1185">Reference proteome</keyword>
<evidence type="ECO:0000256" key="5">
    <source>
        <dbReference type="ARBA" id="ARBA00023242"/>
    </source>
</evidence>
<keyword evidence="6" id="KW-0175">Coiled coil</keyword>
<dbReference type="GO" id="GO:0046983">
    <property type="term" value="F:protein dimerization activity"/>
    <property type="evidence" value="ECO:0007669"/>
    <property type="project" value="InterPro"/>
</dbReference>
<evidence type="ECO:0000313" key="9">
    <source>
        <dbReference type="EMBL" id="KAF5933697.1"/>
    </source>
</evidence>
<dbReference type="SUPFAM" id="SSF47459">
    <property type="entry name" value="HLH, helix-loop-helix DNA-binding domain"/>
    <property type="match status" value="1"/>
</dbReference>
<dbReference type="Pfam" id="PF23177">
    <property type="entry name" value="bHLH_IRO3"/>
    <property type="match status" value="1"/>
</dbReference>
<feature type="region of interest" description="Disordered" evidence="7">
    <location>
        <begin position="179"/>
        <end position="215"/>
    </location>
</feature>
<comment type="subcellular location">
    <subcellularLocation>
        <location evidence="1">Nucleus</location>
    </subcellularLocation>
</comment>
<evidence type="ECO:0000259" key="8">
    <source>
        <dbReference type="PROSITE" id="PS50888"/>
    </source>
</evidence>
<dbReference type="PROSITE" id="PS50888">
    <property type="entry name" value="BHLH"/>
    <property type="match status" value="1"/>
</dbReference>
<sequence>MQKSGKEMSMESEVPAAPVVDKVSQLAETSANGSHPSKKNQGKVPVRIHKSEREKMKREHLNELFIALANALGPSQQNNGKASILGETTRLLKEMHAQIEGLRRENAALLSESQYVSIEKNELHDENSALESQIVKLRIELQERVVHSKPDLNNNLHYSKHHCTEVLSTVIPVCSDPQAYSEQDTTQPALKPTTNVSKPHARYPTPSDSWPVPTSRKATGVIVAVEN</sequence>
<keyword evidence="3" id="KW-0238">DNA-binding</keyword>
<dbReference type="PANTHER" id="PTHR47075">
    <property type="entry name" value="TRANSCRIPTION FACTOR BHLH47"/>
    <property type="match status" value="1"/>
</dbReference>
<reference evidence="10" key="1">
    <citation type="journal article" date="2020" name="Nat. Commun.">
        <title>Genome assembly of wild tea tree DASZ reveals pedigree and selection history of tea varieties.</title>
        <authorList>
            <person name="Zhang W."/>
            <person name="Zhang Y."/>
            <person name="Qiu H."/>
            <person name="Guo Y."/>
            <person name="Wan H."/>
            <person name="Zhang X."/>
            <person name="Scossa F."/>
            <person name="Alseekh S."/>
            <person name="Zhang Q."/>
            <person name="Wang P."/>
            <person name="Xu L."/>
            <person name="Schmidt M.H."/>
            <person name="Jia X."/>
            <person name="Li D."/>
            <person name="Zhu A."/>
            <person name="Guo F."/>
            <person name="Chen W."/>
            <person name="Ni D."/>
            <person name="Usadel B."/>
            <person name="Fernie A.R."/>
            <person name="Wen W."/>
        </authorList>
    </citation>
    <scope>NUCLEOTIDE SEQUENCE [LARGE SCALE GENOMIC DNA]</scope>
    <source>
        <strain evidence="10">cv. G240</strain>
    </source>
</reference>
<evidence type="ECO:0000256" key="1">
    <source>
        <dbReference type="ARBA" id="ARBA00004123"/>
    </source>
</evidence>